<dbReference type="InterPro" id="IPR055309">
    <property type="entry name" value="Znf318-like"/>
</dbReference>
<reference evidence="2" key="2">
    <citation type="submission" date="2025-08" db="UniProtKB">
        <authorList>
            <consortium name="Ensembl"/>
        </authorList>
    </citation>
    <scope>IDENTIFICATION</scope>
</reference>
<dbReference type="AlphaFoldDB" id="H2YZQ5"/>
<sequence>MSAQSANKTAKDTDLKAKTEKPVETRSVPSHKKASSSQPVESIVVGSGESPIPVVPTVVAKVPPYSQSDPTQVYQQAYQQAVQYQAAGFAAPQVQGQPVYLYQTPAGLVQLPQMAVSSLNQPVKAEPSRSNLKVIPTTAADKNEKPEKVKSSKELESEKKFRKQRLNYLEEELNKLRKQQTDLIQRKRKQKGDHELMNQNTILQAGVERQIKEIRGSSETQSESSSDSNSSGSEDSRPVFNYVDKGFHICSLCNITFDYLPDYLAHLLSKSHRKNTMTGPRSALHTSWTSSPIFSEGFTLKKLWVTWGDTRWRYPVRTVDMS</sequence>
<organism evidence="2 3">
    <name type="scientific">Ciona savignyi</name>
    <name type="common">Pacific transparent sea squirt</name>
    <dbReference type="NCBI Taxonomy" id="51511"/>
    <lineage>
        <taxon>Eukaryota</taxon>
        <taxon>Metazoa</taxon>
        <taxon>Chordata</taxon>
        <taxon>Tunicata</taxon>
        <taxon>Ascidiacea</taxon>
        <taxon>Phlebobranchia</taxon>
        <taxon>Cionidae</taxon>
        <taxon>Ciona</taxon>
    </lineage>
</organism>
<dbReference type="GO" id="GO:0045893">
    <property type="term" value="P:positive regulation of DNA-templated transcription"/>
    <property type="evidence" value="ECO:0007669"/>
    <property type="project" value="TreeGrafter"/>
</dbReference>
<dbReference type="PANTHER" id="PTHR15577">
    <property type="entry name" value="ZINC FINGER CONTAINING PROTEIN"/>
    <property type="match status" value="1"/>
</dbReference>
<dbReference type="SUPFAM" id="SSF57667">
    <property type="entry name" value="beta-beta-alpha zinc fingers"/>
    <property type="match status" value="1"/>
</dbReference>
<reference evidence="2" key="3">
    <citation type="submission" date="2025-09" db="UniProtKB">
        <authorList>
            <consortium name="Ensembl"/>
        </authorList>
    </citation>
    <scope>IDENTIFICATION</scope>
</reference>
<dbReference type="GO" id="GO:0045892">
    <property type="term" value="P:negative regulation of DNA-templated transcription"/>
    <property type="evidence" value="ECO:0007669"/>
    <property type="project" value="TreeGrafter"/>
</dbReference>
<proteinExistence type="predicted"/>
<name>H2YZQ5_CIOSA</name>
<protein>
    <submittedName>
        <fullName evidence="2">Uncharacterized protein</fullName>
    </submittedName>
</protein>
<dbReference type="Ensembl" id="ENSCSAVT00000010948.1">
    <property type="protein sequence ID" value="ENSCSAVP00000010817.1"/>
    <property type="gene ID" value="ENSCSAVG00000006345.1"/>
</dbReference>
<evidence type="ECO:0000256" key="1">
    <source>
        <dbReference type="SAM" id="MobiDB-lite"/>
    </source>
</evidence>
<keyword evidence="3" id="KW-1185">Reference proteome</keyword>
<dbReference type="STRING" id="51511.ENSCSAVP00000010817"/>
<evidence type="ECO:0000313" key="3">
    <source>
        <dbReference type="Proteomes" id="UP000007875"/>
    </source>
</evidence>
<feature type="compositionally biased region" description="Basic and acidic residues" evidence="1">
    <location>
        <begin position="9"/>
        <end position="24"/>
    </location>
</feature>
<dbReference type="GO" id="GO:0005654">
    <property type="term" value="C:nucleoplasm"/>
    <property type="evidence" value="ECO:0007669"/>
    <property type="project" value="TreeGrafter"/>
</dbReference>
<reference evidence="3" key="1">
    <citation type="submission" date="2003-08" db="EMBL/GenBank/DDBJ databases">
        <authorList>
            <person name="Birren B."/>
            <person name="Nusbaum C."/>
            <person name="Abebe A."/>
            <person name="Abouelleil A."/>
            <person name="Adekoya E."/>
            <person name="Ait-zahra M."/>
            <person name="Allen N."/>
            <person name="Allen T."/>
            <person name="An P."/>
            <person name="Anderson M."/>
            <person name="Anderson S."/>
            <person name="Arachchi H."/>
            <person name="Armbruster J."/>
            <person name="Bachantsang P."/>
            <person name="Baldwin J."/>
            <person name="Barry A."/>
            <person name="Bayul T."/>
            <person name="Blitshsteyn B."/>
            <person name="Bloom T."/>
            <person name="Blye J."/>
            <person name="Boguslavskiy L."/>
            <person name="Borowsky M."/>
            <person name="Boukhgalter B."/>
            <person name="Brunache A."/>
            <person name="Butler J."/>
            <person name="Calixte N."/>
            <person name="Calvo S."/>
            <person name="Camarata J."/>
            <person name="Campo K."/>
            <person name="Chang J."/>
            <person name="Cheshatsang Y."/>
            <person name="Citroen M."/>
            <person name="Collymore A."/>
            <person name="Considine T."/>
            <person name="Cook A."/>
            <person name="Cooke P."/>
            <person name="Corum B."/>
            <person name="Cuomo C."/>
            <person name="David R."/>
            <person name="Dawoe T."/>
            <person name="Degray S."/>
            <person name="Dodge S."/>
            <person name="Dooley K."/>
            <person name="Dorje P."/>
            <person name="Dorjee K."/>
            <person name="Dorris L."/>
            <person name="Duffey N."/>
            <person name="Dupes A."/>
            <person name="Elkins T."/>
            <person name="Engels R."/>
            <person name="Erickson J."/>
            <person name="Farina A."/>
            <person name="Faro S."/>
            <person name="Ferreira P."/>
            <person name="Fischer H."/>
            <person name="Fitzgerald M."/>
            <person name="Foley K."/>
            <person name="Gage D."/>
            <person name="Galagan J."/>
            <person name="Gearin G."/>
            <person name="Gnerre S."/>
            <person name="Gnirke A."/>
            <person name="Goyette A."/>
            <person name="Graham J."/>
            <person name="Grandbois E."/>
            <person name="Gyaltsen K."/>
            <person name="Hafez N."/>
            <person name="Hagopian D."/>
            <person name="Hagos B."/>
            <person name="Hall J."/>
            <person name="Hatcher B."/>
            <person name="Heller A."/>
            <person name="Higgins H."/>
            <person name="Honan T."/>
            <person name="Horn A."/>
            <person name="Houde N."/>
            <person name="Hughes L."/>
            <person name="Hulme W."/>
            <person name="Husby E."/>
            <person name="Iliev I."/>
            <person name="Jaffe D."/>
            <person name="Jones C."/>
            <person name="Kamal M."/>
            <person name="Kamat A."/>
            <person name="Kamvysselis M."/>
            <person name="Karlsson E."/>
            <person name="Kells C."/>
            <person name="Kieu A."/>
            <person name="Kisner P."/>
            <person name="Kodira C."/>
            <person name="Kulbokas E."/>
            <person name="Labutti K."/>
            <person name="Lama D."/>
            <person name="Landers T."/>
            <person name="Leger J."/>
            <person name="Levine S."/>
            <person name="Lewis D."/>
            <person name="Lewis T."/>
            <person name="Lindblad-toh K."/>
            <person name="Liu X."/>
            <person name="Lokyitsang T."/>
            <person name="Lokyitsang Y."/>
            <person name="Lucien O."/>
            <person name="Lui A."/>
            <person name="Ma L.J."/>
            <person name="Mabbitt R."/>
            <person name="Macdonald J."/>
            <person name="Maclean C."/>
            <person name="Major J."/>
            <person name="Manning J."/>
            <person name="Marabella R."/>
            <person name="Maru K."/>
            <person name="Matthews C."/>
            <person name="Mauceli E."/>
            <person name="Mccarthy M."/>
            <person name="Mcdonough S."/>
            <person name="Mcghee T."/>
            <person name="Meldrim J."/>
            <person name="Meneus L."/>
            <person name="Mesirov J."/>
            <person name="Mihalev A."/>
            <person name="Mihova T."/>
            <person name="Mikkelsen T."/>
            <person name="Mlenga V."/>
            <person name="Moru K."/>
            <person name="Mozes J."/>
            <person name="Mulrain L."/>
            <person name="Munson G."/>
            <person name="Naylor J."/>
            <person name="Newes C."/>
            <person name="Nguyen C."/>
            <person name="Nguyen N."/>
            <person name="Nguyen T."/>
            <person name="Nicol R."/>
            <person name="Nielsen C."/>
            <person name="Nizzari M."/>
            <person name="Norbu C."/>
            <person name="Norbu N."/>
            <person name="O'donnell P."/>
            <person name="Okoawo O."/>
            <person name="O'leary S."/>
            <person name="Omotosho B."/>
            <person name="O'neill K."/>
            <person name="Osman S."/>
            <person name="Parker S."/>
            <person name="Perrin D."/>
            <person name="Phunkhang P."/>
            <person name="Piqani B."/>
            <person name="Purcell S."/>
            <person name="Rachupka T."/>
            <person name="Ramasamy U."/>
            <person name="Rameau R."/>
            <person name="Ray V."/>
            <person name="Raymond C."/>
            <person name="Retta R."/>
            <person name="Richardson S."/>
            <person name="Rise C."/>
            <person name="Rodriguez J."/>
            <person name="Rogers J."/>
            <person name="Rogov P."/>
            <person name="Rutman M."/>
            <person name="Schupbach R."/>
            <person name="Seaman C."/>
            <person name="Settipalli S."/>
            <person name="Sharpe T."/>
            <person name="Sheridan J."/>
            <person name="Sherpa N."/>
            <person name="Shi J."/>
            <person name="Smirnov S."/>
            <person name="Smith C."/>
            <person name="Sougnez C."/>
            <person name="Spencer B."/>
            <person name="Stalker J."/>
            <person name="Stange-thomann N."/>
            <person name="Stavropoulos S."/>
            <person name="Stetson K."/>
            <person name="Stone C."/>
            <person name="Stone S."/>
            <person name="Stubbs M."/>
            <person name="Talamas J."/>
            <person name="Tchuinga P."/>
            <person name="Tenzing P."/>
            <person name="Tesfaye S."/>
            <person name="Theodore J."/>
            <person name="Thoulutsang Y."/>
            <person name="Topham K."/>
            <person name="Towey S."/>
            <person name="Tsamla T."/>
            <person name="Tsomo N."/>
            <person name="Vallee D."/>
            <person name="Vassiliev H."/>
            <person name="Venkataraman V."/>
            <person name="Vinson J."/>
            <person name="Vo A."/>
            <person name="Wade C."/>
            <person name="Wang S."/>
            <person name="Wangchuk T."/>
            <person name="Wangdi T."/>
            <person name="Whittaker C."/>
            <person name="Wilkinson J."/>
            <person name="Wu Y."/>
            <person name="Wyman D."/>
            <person name="Yadav S."/>
            <person name="Yang S."/>
            <person name="Yang X."/>
            <person name="Yeager S."/>
            <person name="Yee E."/>
            <person name="Young G."/>
            <person name="Zainoun J."/>
            <person name="Zembeck L."/>
            <person name="Zimmer A."/>
            <person name="Zody M."/>
            <person name="Lander E."/>
        </authorList>
    </citation>
    <scope>NUCLEOTIDE SEQUENCE [LARGE SCALE GENOMIC DNA]</scope>
</reference>
<dbReference type="HOGENOM" id="CLU_074979_0_0_1"/>
<accession>H2YZQ5</accession>
<dbReference type="Proteomes" id="UP000007875">
    <property type="component" value="Unassembled WGS sequence"/>
</dbReference>
<dbReference type="InterPro" id="IPR036236">
    <property type="entry name" value="Znf_C2H2_sf"/>
</dbReference>
<feature type="region of interest" description="Disordered" evidence="1">
    <location>
        <begin position="215"/>
        <end position="237"/>
    </location>
</feature>
<feature type="region of interest" description="Disordered" evidence="1">
    <location>
        <begin position="136"/>
        <end position="157"/>
    </location>
</feature>
<dbReference type="InParanoid" id="H2YZQ5"/>
<dbReference type="PANTHER" id="PTHR15577:SF2">
    <property type="entry name" value="ZINC FINGER PROTEIN 318"/>
    <property type="match status" value="1"/>
</dbReference>
<feature type="region of interest" description="Disordered" evidence="1">
    <location>
        <begin position="1"/>
        <end position="43"/>
    </location>
</feature>
<feature type="compositionally biased region" description="Basic and acidic residues" evidence="1">
    <location>
        <begin position="141"/>
        <end position="157"/>
    </location>
</feature>
<feature type="compositionally biased region" description="Low complexity" evidence="1">
    <location>
        <begin position="217"/>
        <end position="233"/>
    </location>
</feature>
<evidence type="ECO:0000313" key="2">
    <source>
        <dbReference type="Ensembl" id="ENSCSAVP00000010817.1"/>
    </source>
</evidence>